<feature type="chain" id="PRO_5047442845" evidence="7">
    <location>
        <begin position="34"/>
        <end position="930"/>
    </location>
</feature>
<feature type="domain" description="TonB-dependent receptor-like beta-barrel" evidence="8">
    <location>
        <begin position="428"/>
        <end position="897"/>
    </location>
</feature>
<evidence type="ECO:0000256" key="3">
    <source>
        <dbReference type="ARBA" id="ARBA00023136"/>
    </source>
</evidence>
<name>A0ABQ2XKK8_9BURK</name>
<evidence type="ECO:0000256" key="1">
    <source>
        <dbReference type="ARBA" id="ARBA00004442"/>
    </source>
</evidence>
<evidence type="ECO:0000259" key="8">
    <source>
        <dbReference type="Pfam" id="PF00593"/>
    </source>
</evidence>
<dbReference type="InterPro" id="IPR037066">
    <property type="entry name" value="Plug_dom_sf"/>
</dbReference>
<dbReference type="Pfam" id="PF00593">
    <property type="entry name" value="TonB_dep_Rec_b-barrel"/>
    <property type="match status" value="1"/>
</dbReference>
<keyword evidence="3 5" id="KW-0472">Membrane</keyword>
<reference evidence="11" key="1">
    <citation type="journal article" date="2019" name="Int. J. Syst. Evol. Microbiol.">
        <title>The Global Catalogue of Microorganisms (GCM) 10K type strain sequencing project: providing services to taxonomists for standard genome sequencing and annotation.</title>
        <authorList>
            <consortium name="The Broad Institute Genomics Platform"/>
            <consortium name="The Broad Institute Genome Sequencing Center for Infectious Disease"/>
            <person name="Wu L."/>
            <person name="Ma J."/>
        </authorList>
    </citation>
    <scope>NUCLEOTIDE SEQUENCE [LARGE SCALE GENOMIC DNA]</scope>
    <source>
        <strain evidence="11">KCTC 23916</strain>
    </source>
</reference>
<organism evidence="10 11">
    <name type="scientific">Undibacterium macrobrachii</name>
    <dbReference type="NCBI Taxonomy" id="1119058"/>
    <lineage>
        <taxon>Bacteria</taxon>
        <taxon>Pseudomonadati</taxon>
        <taxon>Pseudomonadota</taxon>
        <taxon>Betaproteobacteria</taxon>
        <taxon>Burkholderiales</taxon>
        <taxon>Oxalobacteraceae</taxon>
        <taxon>Undibacterium</taxon>
    </lineage>
</organism>
<dbReference type="Gene3D" id="2.170.130.10">
    <property type="entry name" value="TonB-dependent receptor, plug domain"/>
    <property type="match status" value="1"/>
</dbReference>
<dbReference type="InterPro" id="IPR000531">
    <property type="entry name" value="Beta-barrel_TonB"/>
</dbReference>
<accession>A0ABQ2XKK8</accession>
<dbReference type="InterPro" id="IPR010104">
    <property type="entry name" value="TonB_rcpt_bac"/>
</dbReference>
<evidence type="ECO:0000256" key="5">
    <source>
        <dbReference type="RuleBase" id="RU003357"/>
    </source>
</evidence>
<gene>
    <name evidence="10" type="primary">nagA</name>
    <name evidence="10" type="ORF">GCM10011282_29730</name>
</gene>
<evidence type="ECO:0000313" key="10">
    <source>
        <dbReference type="EMBL" id="GGX21609.1"/>
    </source>
</evidence>
<keyword evidence="11" id="KW-1185">Reference proteome</keyword>
<keyword evidence="5" id="KW-0798">TonB box</keyword>
<dbReference type="PANTHER" id="PTHR40980">
    <property type="entry name" value="PLUG DOMAIN-CONTAINING PROTEIN"/>
    <property type="match status" value="1"/>
</dbReference>
<comment type="caution">
    <text evidence="10">The sequence shown here is derived from an EMBL/GenBank/DDBJ whole genome shotgun (WGS) entry which is preliminary data.</text>
</comment>
<dbReference type="EMBL" id="BMYT01000005">
    <property type="protein sequence ID" value="GGX21609.1"/>
    <property type="molecule type" value="Genomic_DNA"/>
</dbReference>
<dbReference type="SUPFAM" id="SSF56935">
    <property type="entry name" value="Porins"/>
    <property type="match status" value="1"/>
</dbReference>
<dbReference type="InterPro" id="IPR036942">
    <property type="entry name" value="Beta-barrel_TonB_sf"/>
</dbReference>
<dbReference type="NCBIfam" id="TIGR01782">
    <property type="entry name" value="TonB-Xanth-Caul"/>
    <property type="match status" value="1"/>
</dbReference>
<proteinExistence type="inferred from homology"/>
<dbReference type="PANTHER" id="PTHR40980:SF3">
    <property type="entry name" value="TONB-DEPENDENT RECEPTOR-LIKE BETA-BARREL DOMAIN-CONTAINING PROTEIN"/>
    <property type="match status" value="1"/>
</dbReference>
<evidence type="ECO:0000259" key="9">
    <source>
        <dbReference type="Pfam" id="PF07715"/>
    </source>
</evidence>
<dbReference type="InterPro" id="IPR012910">
    <property type="entry name" value="Plug_dom"/>
</dbReference>
<feature type="signal peptide" evidence="7">
    <location>
        <begin position="1"/>
        <end position="33"/>
    </location>
</feature>
<keyword evidence="4" id="KW-0998">Cell outer membrane</keyword>
<comment type="similarity">
    <text evidence="2 5">Belongs to the TonB-dependent receptor family.</text>
</comment>
<sequence length="930" mass="100404">MKSNLKLNLTPIASAVSVLIVTAAMATSMSVQAQQADTKKDETQQVTVTGVRASMQQSLNQKRNAESHIEVITAEDIGKMPDKNVADSLQRVSGVTTSSASGNEGGFDENDRVSMRGTNPSLTQTLINGHNMAAGDWFVLNQSGAGVGRSISYTLLPSELVGRIEVNKSSQASLVEGGVAGSINVITRKPLEFKKQLTAEASLGVVYADLPKKSDPQLSGLINWKNDANTFGLMVQAFSEKRSLRRDGQEILGWSQIAANSPMAKSNPDLAGAYYPSLMGSALFEQTRHRTGGLVSAQFKPSKEFDIVLNGFSSKLDAANYNRNYMFWGSRIIDSGNGQAPEPGYTVANDGGVKTLTSATFKPIAGNTYGVYDQISRPDAGSEVNFFSADATWKANADLKFNAQLGTSKATGKTPTQDVAEWNVGVGSGASYRINGVDNAADWKLGNTNYGSRANDTLGWVFGYQNTIVDDKESWAKLDGEYQLNQGVFSTLKFGVRATEHKRSSDAALGQGPGCKNAAGTQAPWDWSQSTWCPAGTIAQNDPAKFPSTVSQYPSNYGSGLGGNFPSNIWYYTPAQLAEFNKYSNRDNNGTRLDYGTQFALKENVNAFYVQGNMEGEGWSGNVGLRYVQTKENVVSTLTGPGAGQKTSDFGTFHFATTENTFNDILPSLNLRFDVQKDLVARFAVSKTMTRPDFGALASAISLSPPATATGVGSGSGANPNLKPIRSNNLDVSLEWYFAPRALLSGSVYYMDLTSYVGIGQVSRSYFTTSAAIPQGAMVPYVLSVPVNTSAKVKGFELAYEQPIGANFGFATNYTYADAKDAKDQEVVGASKNTYNLSGYYEDDTFNARLSYSYRSAFYSGLDRETAFSQAATGSLSASLGYKINENFAISFDAHNLNKPTLKYFALNENQPRSIYQSGRQYYLTLRAKM</sequence>
<evidence type="ECO:0000313" key="11">
    <source>
        <dbReference type="Proteomes" id="UP000620127"/>
    </source>
</evidence>
<comment type="subcellular location">
    <subcellularLocation>
        <location evidence="1 5">Cell outer membrane</location>
    </subcellularLocation>
</comment>
<feature type="domain" description="TonB-dependent receptor plug" evidence="9">
    <location>
        <begin position="62"/>
        <end position="181"/>
    </location>
</feature>
<protein>
    <submittedName>
        <fullName evidence="10">TonB-dependent receptor</fullName>
    </submittedName>
</protein>
<evidence type="ECO:0000256" key="2">
    <source>
        <dbReference type="ARBA" id="ARBA00009810"/>
    </source>
</evidence>
<dbReference type="RefSeq" id="WP_229827310.1">
    <property type="nucleotide sequence ID" value="NZ_BMYT01000005.1"/>
</dbReference>
<evidence type="ECO:0000256" key="4">
    <source>
        <dbReference type="ARBA" id="ARBA00023237"/>
    </source>
</evidence>
<keyword evidence="10" id="KW-0675">Receptor</keyword>
<dbReference type="Gene3D" id="2.40.170.20">
    <property type="entry name" value="TonB-dependent receptor, beta-barrel domain"/>
    <property type="match status" value="1"/>
</dbReference>
<keyword evidence="7" id="KW-0732">Signal</keyword>
<dbReference type="Proteomes" id="UP000620127">
    <property type="component" value="Unassembled WGS sequence"/>
</dbReference>
<feature type="region of interest" description="Disordered" evidence="6">
    <location>
        <begin position="94"/>
        <end position="115"/>
    </location>
</feature>
<dbReference type="Pfam" id="PF07715">
    <property type="entry name" value="Plug"/>
    <property type="match status" value="1"/>
</dbReference>
<evidence type="ECO:0000256" key="6">
    <source>
        <dbReference type="SAM" id="MobiDB-lite"/>
    </source>
</evidence>
<evidence type="ECO:0000256" key="7">
    <source>
        <dbReference type="SAM" id="SignalP"/>
    </source>
</evidence>